<evidence type="ECO:0000256" key="3">
    <source>
        <dbReference type="PIRSR" id="PIRSR000443-1"/>
    </source>
</evidence>
<sequence>MSEATQYHTIEGEFPMQHGVLRQPSIAFETWGTLNFQKDNAILLFTGLSPSAHAASSEQDRTPGWWEPMIGEDKPVDTSKYFVICINSLGSCFGSTGPASIDPATGENYRLAFPVLTIEDIARAGHAVIESMGITKLHTVMGASMGGMTAVAHSVLFPEAAESLVSISSSARPVTYSIALRSLQREMIRSDADWNSGDYDGAGPTMGMRLARKLGMLTYRGSAELAQRFGLERVAEARQTNDPFGIDFEVESYLESHAKKFVGAFDANCYLYLSRAMDLFDIADHGGTLENGLARVGAKRALVIGVESDTLFPIAQQRELAEGLDDGERDVEFKALPSVQGHDAFLVDMDRFRPLLCDFFNCSMNQPGQLKSAS</sequence>
<dbReference type="InterPro" id="IPR008220">
    <property type="entry name" value="HAT_MetX-like"/>
</dbReference>
<protein>
    <recommendedName>
        <fullName evidence="2">Serine O-succinyltransferase</fullName>
        <shortName evidence="2">SST</shortName>
        <ecNumber evidence="2">2.3.1.-</ecNumber>
    </recommendedName>
</protein>
<comment type="pathway">
    <text evidence="2">Amino-acid biosynthesis; L-cysteine biosynthesis; L-cysteine from L-serine: step 1/2.</text>
</comment>
<feature type="binding site" evidence="2">
    <location>
        <position position="343"/>
    </location>
    <ligand>
        <name>substrate</name>
    </ligand>
</feature>
<reference evidence="5 6" key="1">
    <citation type="submission" date="2017-08" db="EMBL/GenBank/DDBJ databases">
        <title>Fine stratification of microbial communities through a metagenomic profile of the photic zone.</title>
        <authorList>
            <person name="Haro-Moreno J.M."/>
            <person name="Lopez-Perez M."/>
            <person name="De La Torre J."/>
            <person name="Picazo A."/>
            <person name="Camacho A."/>
            <person name="Rodriguez-Valera F."/>
        </authorList>
    </citation>
    <scope>NUCLEOTIDE SEQUENCE [LARGE SCALE GENOMIC DNA]</scope>
    <source>
        <strain evidence="5">MED-G24</strain>
    </source>
</reference>
<dbReference type="GO" id="GO:0006535">
    <property type="term" value="P:cysteine biosynthetic process from serine"/>
    <property type="evidence" value="ECO:0007669"/>
    <property type="project" value="UniProtKB-UniRule"/>
</dbReference>
<dbReference type="EC" id="2.3.1.-" evidence="2"/>
<dbReference type="Pfam" id="PF00561">
    <property type="entry name" value="Abhydrolase_1"/>
    <property type="match status" value="1"/>
</dbReference>
<keyword evidence="2" id="KW-0963">Cytoplasm</keyword>
<dbReference type="GO" id="GO:0004414">
    <property type="term" value="F:homoserine O-acetyltransferase activity"/>
    <property type="evidence" value="ECO:0007669"/>
    <property type="project" value="TreeGrafter"/>
</dbReference>
<dbReference type="GO" id="GO:0005737">
    <property type="term" value="C:cytoplasm"/>
    <property type="evidence" value="ECO:0007669"/>
    <property type="project" value="UniProtKB-SubCell"/>
</dbReference>
<dbReference type="InterPro" id="IPR000073">
    <property type="entry name" value="AB_hydrolase_1"/>
</dbReference>
<comment type="subunit">
    <text evidence="2">Homodimer.</text>
</comment>
<evidence type="ECO:0000313" key="6">
    <source>
        <dbReference type="Proteomes" id="UP000219327"/>
    </source>
</evidence>
<feature type="domain" description="AB hydrolase-1" evidence="4">
    <location>
        <begin position="42"/>
        <end position="326"/>
    </location>
</feature>
<feature type="active site" evidence="2 3">
    <location>
        <position position="309"/>
    </location>
</feature>
<evidence type="ECO:0000313" key="5">
    <source>
        <dbReference type="EMBL" id="PDH36172.1"/>
    </source>
</evidence>
<dbReference type="NCBIfam" id="NF001209">
    <property type="entry name" value="PRK00175.1"/>
    <property type="match status" value="1"/>
</dbReference>
<comment type="similarity">
    <text evidence="2">Belongs to the AB hydrolase superfamily. MetX family.</text>
</comment>
<dbReference type="PANTHER" id="PTHR32268">
    <property type="entry name" value="HOMOSERINE O-ACETYLTRANSFERASE"/>
    <property type="match status" value="1"/>
</dbReference>
<proteinExistence type="inferred from homology"/>
<dbReference type="Gene3D" id="1.10.1740.110">
    <property type="match status" value="1"/>
</dbReference>
<feature type="active site" evidence="2 3">
    <location>
        <position position="342"/>
    </location>
</feature>
<dbReference type="SUPFAM" id="SSF53474">
    <property type="entry name" value="alpha/beta-Hydrolases"/>
    <property type="match status" value="1"/>
</dbReference>
<dbReference type="GO" id="GO:0009086">
    <property type="term" value="P:methionine biosynthetic process"/>
    <property type="evidence" value="ECO:0007669"/>
    <property type="project" value="TreeGrafter"/>
</dbReference>
<evidence type="ECO:0000256" key="2">
    <source>
        <dbReference type="HAMAP-Rule" id="MF_00296"/>
    </source>
</evidence>
<feature type="active site" description="Nucleophile" evidence="2 3">
    <location>
        <position position="144"/>
    </location>
</feature>
<comment type="caution">
    <text evidence="5">The sequence shown here is derived from an EMBL/GenBank/DDBJ whole genome shotgun (WGS) entry which is preliminary data.</text>
</comment>
<dbReference type="InterPro" id="IPR029058">
    <property type="entry name" value="AB_hydrolase_fold"/>
</dbReference>
<keyword evidence="2" id="KW-0028">Amino-acid biosynthesis</keyword>
<dbReference type="NCBIfam" id="TIGR01392">
    <property type="entry name" value="homoserO_Ac_trn"/>
    <property type="match status" value="1"/>
</dbReference>
<dbReference type="HAMAP" id="MF_00296">
    <property type="entry name" value="MetX_acyltransf"/>
    <property type="match status" value="1"/>
</dbReference>
<dbReference type="Gene3D" id="3.40.50.1820">
    <property type="entry name" value="alpha/beta hydrolase"/>
    <property type="match status" value="1"/>
</dbReference>
<dbReference type="UniPathway" id="UPA00136">
    <property type="reaction ID" value="UER00199"/>
</dbReference>
<evidence type="ECO:0000259" key="4">
    <source>
        <dbReference type="Pfam" id="PF00561"/>
    </source>
</evidence>
<name>A0A2A5WID9_9GAMM</name>
<comment type="catalytic activity">
    <reaction evidence="2">
        <text>succinyl-CoA + L-serine = O-succinyl-L-serine + CoA</text>
        <dbReference type="Rhea" id="RHEA:52820"/>
        <dbReference type="ChEBI" id="CHEBI:33384"/>
        <dbReference type="ChEBI" id="CHEBI:57287"/>
        <dbReference type="ChEBI" id="CHEBI:57292"/>
        <dbReference type="ChEBI" id="CHEBI:136856"/>
    </reaction>
</comment>
<comment type="caution">
    <text evidence="2">Lacks conserved residue(s) required for the propagation of feature annotation.</text>
</comment>
<dbReference type="GO" id="GO:0009092">
    <property type="term" value="P:homoserine metabolic process"/>
    <property type="evidence" value="ECO:0007669"/>
    <property type="project" value="TreeGrafter"/>
</dbReference>
<keyword evidence="2" id="KW-0198">Cysteine biosynthesis</keyword>
<keyword evidence="1 2" id="KW-0808">Transferase</keyword>
<dbReference type="AlphaFoldDB" id="A0A2A5WID9"/>
<organism evidence="5 6">
    <name type="scientific">OM182 bacterium MED-G24</name>
    <dbReference type="NCBI Taxonomy" id="1986255"/>
    <lineage>
        <taxon>Bacteria</taxon>
        <taxon>Pseudomonadati</taxon>
        <taxon>Pseudomonadota</taxon>
        <taxon>Gammaproteobacteria</taxon>
        <taxon>OMG group</taxon>
        <taxon>OM182 clade</taxon>
    </lineage>
</organism>
<feature type="binding site" evidence="2">
    <location>
        <position position="212"/>
    </location>
    <ligand>
        <name>substrate</name>
    </ligand>
</feature>
<dbReference type="PANTHER" id="PTHR32268:SF11">
    <property type="entry name" value="HOMOSERINE O-ACETYLTRANSFERASE"/>
    <property type="match status" value="1"/>
</dbReference>
<feature type="region of interest" description="Important for substrate specificity" evidence="2">
    <location>
        <begin position="47"/>
        <end position="50"/>
    </location>
</feature>
<evidence type="ECO:0000256" key="1">
    <source>
        <dbReference type="ARBA" id="ARBA00022679"/>
    </source>
</evidence>
<accession>A0A2A5WID9</accession>
<dbReference type="EMBL" id="NTKD01000073">
    <property type="protein sequence ID" value="PDH36172.1"/>
    <property type="molecule type" value="Genomic_DNA"/>
</dbReference>
<keyword evidence="2" id="KW-0012">Acyltransferase</keyword>
<dbReference type="PIRSF" id="PIRSF000443">
    <property type="entry name" value="Homoser_Ac_trans"/>
    <property type="match status" value="1"/>
</dbReference>
<comment type="function">
    <text evidence="2">Transfers a succinyl group from succinyl-CoA to L-serine, forming succinyl-L-serine.</text>
</comment>
<feature type="site" description="Important for acyl-CoA specificity" evidence="2">
    <location>
        <position position="181"/>
    </location>
</feature>
<dbReference type="GO" id="GO:0160210">
    <property type="term" value="F:L-serine O-succinyltransferase activity"/>
    <property type="evidence" value="ECO:0007669"/>
    <property type="project" value="RHEA"/>
</dbReference>
<gene>
    <name evidence="5" type="ORF">CNE99_10100</name>
</gene>
<dbReference type="Proteomes" id="UP000219327">
    <property type="component" value="Unassembled WGS sequence"/>
</dbReference>
<comment type="subcellular location">
    <subcellularLocation>
        <location evidence="2">Cytoplasm</location>
    </subcellularLocation>
</comment>